<evidence type="ECO:0000313" key="3">
    <source>
        <dbReference type="EMBL" id="MFB9110674.1"/>
    </source>
</evidence>
<dbReference type="Pfam" id="PF00072">
    <property type="entry name" value="Response_reg"/>
    <property type="match status" value="1"/>
</dbReference>
<dbReference type="SUPFAM" id="SSF52172">
    <property type="entry name" value="CheY-like"/>
    <property type="match status" value="1"/>
</dbReference>
<sequence length="150" mass="16894">MNNKIILLADDDTDDTEMFCEALADIDKQILYYTASNGIEALNLLAELDESPKLIFLDLNMPVMNGWECLKLLKKDKQYKDLPVIMISTSSHKNDIETAFSLGAIGYFVKPNSYADLKHILHSIAENLETGLKDAIMNLQKKGFNTIFGF</sequence>
<comment type="caution">
    <text evidence="3">The sequence shown here is derived from an EMBL/GenBank/DDBJ whole genome shotgun (WGS) entry which is preliminary data.</text>
</comment>
<feature type="modified residue" description="4-aspartylphosphate" evidence="1">
    <location>
        <position position="58"/>
    </location>
</feature>
<protein>
    <submittedName>
        <fullName evidence="3">Response regulator</fullName>
    </submittedName>
</protein>
<dbReference type="PROSITE" id="PS50110">
    <property type="entry name" value="RESPONSE_REGULATORY"/>
    <property type="match status" value="1"/>
</dbReference>
<dbReference type="InterPro" id="IPR001789">
    <property type="entry name" value="Sig_transdc_resp-reg_receiver"/>
</dbReference>
<proteinExistence type="predicted"/>
<organism evidence="3 4">
    <name type="scientific">Flavobacterium gyeonganense</name>
    <dbReference type="NCBI Taxonomy" id="1310418"/>
    <lineage>
        <taxon>Bacteria</taxon>
        <taxon>Pseudomonadati</taxon>
        <taxon>Bacteroidota</taxon>
        <taxon>Flavobacteriia</taxon>
        <taxon>Flavobacteriales</taxon>
        <taxon>Flavobacteriaceae</taxon>
        <taxon>Flavobacterium</taxon>
    </lineage>
</organism>
<dbReference type="Proteomes" id="UP001589562">
    <property type="component" value="Unassembled WGS sequence"/>
</dbReference>
<reference evidence="3 4" key="1">
    <citation type="submission" date="2024-09" db="EMBL/GenBank/DDBJ databases">
        <authorList>
            <person name="Sun Q."/>
            <person name="Mori K."/>
        </authorList>
    </citation>
    <scope>NUCLEOTIDE SEQUENCE [LARGE SCALE GENOMIC DNA]</scope>
    <source>
        <strain evidence="3 4">CECT 8365</strain>
    </source>
</reference>
<dbReference type="SMART" id="SM00448">
    <property type="entry name" value="REC"/>
    <property type="match status" value="1"/>
</dbReference>
<dbReference type="PANTHER" id="PTHR44520:SF2">
    <property type="entry name" value="RESPONSE REGULATOR RCP1"/>
    <property type="match status" value="1"/>
</dbReference>
<dbReference type="Gene3D" id="3.40.50.2300">
    <property type="match status" value="1"/>
</dbReference>
<dbReference type="InterPro" id="IPR011006">
    <property type="entry name" value="CheY-like_superfamily"/>
</dbReference>
<evidence type="ECO:0000256" key="1">
    <source>
        <dbReference type="PROSITE-ProRule" id="PRU00169"/>
    </source>
</evidence>
<evidence type="ECO:0000313" key="4">
    <source>
        <dbReference type="Proteomes" id="UP001589562"/>
    </source>
</evidence>
<keyword evidence="4" id="KW-1185">Reference proteome</keyword>
<keyword evidence="1" id="KW-0597">Phosphoprotein</keyword>
<dbReference type="PANTHER" id="PTHR44520">
    <property type="entry name" value="RESPONSE REGULATOR RCP1-RELATED"/>
    <property type="match status" value="1"/>
</dbReference>
<dbReference type="InterPro" id="IPR052893">
    <property type="entry name" value="TCS_response_regulator"/>
</dbReference>
<evidence type="ECO:0000259" key="2">
    <source>
        <dbReference type="PROSITE" id="PS50110"/>
    </source>
</evidence>
<feature type="domain" description="Response regulatory" evidence="2">
    <location>
        <begin position="5"/>
        <end position="125"/>
    </location>
</feature>
<name>A0ABV5HFJ8_9FLAO</name>
<dbReference type="EMBL" id="JBHMFE010000046">
    <property type="protein sequence ID" value="MFB9110674.1"/>
    <property type="molecule type" value="Genomic_DNA"/>
</dbReference>
<accession>A0ABV5HFJ8</accession>
<gene>
    <name evidence="3" type="ORF">ACFFVK_18975</name>
</gene>
<dbReference type="RefSeq" id="WP_379681195.1">
    <property type="nucleotide sequence ID" value="NZ_JBHMFE010000046.1"/>
</dbReference>